<reference evidence="3" key="1">
    <citation type="submission" date="2022-11" db="EMBL/GenBank/DDBJ databases">
        <authorList>
            <person name="Petersen C."/>
        </authorList>
    </citation>
    <scope>NUCLEOTIDE SEQUENCE</scope>
    <source>
        <strain evidence="3">IBT 22155</strain>
    </source>
</reference>
<dbReference type="Proteomes" id="UP001149079">
    <property type="component" value="Unassembled WGS sequence"/>
</dbReference>
<dbReference type="PANTHER" id="PTHR37536">
    <property type="entry name" value="PUTATIVE (AFU_ORTHOLOGUE AFUA_3G02970)-RELATED"/>
    <property type="match status" value="1"/>
</dbReference>
<evidence type="ECO:0000313" key="4">
    <source>
        <dbReference type="Proteomes" id="UP001149079"/>
    </source>
</evidence>
<reference evidence="3" key="2">
    <citation type="journal article" date="2023" name="IMA Fungus">
        <title>Comparative genomic study of the Penicillium genus elucidates a diverse pangenome and 15 lateral gene transfer events.</title>
        <authorList>
            <person name="Petersen C."/>
            <person name="Sorensen T."/>
            <person name="Nielsen M.R."/>
            <person name="Sondergaard T.E."/>
            <person name="Sorensen J.L."/>
            <person name="Fitzpatrick D.A."/>
            <person name="Frisvad J.C."/>
            <person name="Nielsen K.L."/>
        </authorList>
    </citation>
    <scope>NUCLEOTIDE SEQUENCE</scope>
    <source>
        <strain evidence="3">IBT 22155</strain>
    </source>
</reference>
<evidence type="ECO:0000256" key="2">
    <source>
        <dbReference type="SAM" id="SignalP"/>
    </source>
</evidence>
<comment type="caution">
    <text evidence="3">The sequence shown here is derived from an EMBL/GenBank/DDBJ whole genome shotgun (WGS) entry which is preliminary data.</text>
</comment>
<dbReference type="InterPro" id="IPR000250">
    <property type="entry name" value="Peptidase_G1"/>
</dbReference>
<evidence type="ECO:0000313" key="3">
    <source>
        <dbReference type="EMBL" id="KAJ5120465.1"/>
    </source>
</evidence>
<protein>
    <submittedName>
        <fullName evidence="3">Acid proteinase</fullName>
    </submittedName>
</protein>
<dbReference type="GO" id="GO:0070007">
    <property type="term" value="F:glutamic-type endopeptidase activity"/>
    <property type="evidence" value="ECO:0007669"/>
    <property type="project" value="InterPro"/>
</dbReference>
<organism evidence="3 4">
    <name type="scientific">Penicillium bovifimosum</name>
    <dbReference type="NCBI Taxonomy" id="126998"/>
    <lineage>
        <taxon>Eukaryota</taxon>
        <taxon>Fungi</taxon>
        <taxon>Dikarya</taxon>
        <taxon>Ascomycota</taxon>
        <taxon>Pezizomycotina</taxon>
        <taxon>Eurotiomycetes</taxon>
        <taxon>Eurotiomycetidae</taxon>
        <taxon>Eurotiales</taxon>
        <taxon>Aspergillaceae</taxon>
        <taxon>Penicillium</taxon>
    </lineage>
</organism>
<dbReference type="Gene3D" id="2.60.120.700">
    <property type="entry name" value="Peptidase G1"/>
    <property type="match status" value="1"/>
</dbReference>
<keyword evidence="2" id="KW-0732">Signal</keyword>
<dbReference type="EMBL" id="JAPQKL010000008">
    <property type="protein sequence ID" value="KAJ5120465.1"/>
    <property type="molecule type" value="Genomic_DNA"/>
</dbReference>
<dbReference type="GO" id="GO:0006508">
    <property type="term" value="P:proteolysis"/>
    <property type="evidence" value="ECO:0007669"/>
    <property type="project" value="InterPro"/>
</dbReference>
<dbReference type="CDD" id="cd13426">
    <property type="entry name" value="Peptidase_G1"/>
    <property type="match status" value="1"/>
</dbReference>
<sequence>MRWITRICLLSGVVPALAEFPFSDSTVAKNDLASTNWCGSIQAASDGERFKSVSSTIVVPTVTGPMNAEYSAYAWIGIDGWDGLDNLFQAGLDIQGIESDDGSYYPQFRGYYEWYPEDAQFFSTDELPLSSGDTLYVNITAHSATTGTIYLENETQGKSKSFDFDEPSYPLRGRYAEWIVEEFSDVTLPAFGSITFDSNLAITSHGTSFDGSSASLIQADTGLKASRASGGAVSVSVV</sequence>
<dbReference type="InterPro" id="IPR013320">
    <property type="entry name" value="ConA-like_dom_sf"/>
</dbReference>
<name>A0A9W9GHD0_9EURO</name>
<dbReference type="InterPro" id="IPR038656">
    <property type="entry name" value="Peptidase_G1_sf"/>
</dbReference>
<evidence type="ECO:0000256" key="1">
    <source>
        <dbReference type="PIRSR" id="PIRSR600250-50"/>
    </source>
</evidence>
<dbReference type="PANTHER" id="PTHR37536:SF1">
    <property type="entry name" value="ASPERGILLOPEPSIN, PUTAITVE (AFU_ORTHOLOGUE AFUA_7G01200)"/>
    <property type="match status" value="1"/>
</dbReference>
<dbReference type="GeneID" id="81409767"/>
<dbReference type="OrthoDB" id="2862635at2759"/>
<proteinExistence type="predicted"/>
<keyword evidence="4" id="KW-1185">Reference proteome</keyword>
<dbReference type="AlphaFoldDB" id="A0A9W9GHD0"/>
<dbReference type="SUPFAM" id="SSF49899">
    <property type="entry name" value="Concanavalin A-like lectins/glucanases"/>
    <property type="match status" value="1"/>
</dbReference>
<accession>A0A9W9GHD0</accession>
<gene>
    <name evidence="3" type="ORF">N7515_009853</name>
</gene>
<feature type="chain" id="PRO_5040754698" evidence="2">
    <location>
        <begin position="19"/>
        <end position="238"/>
    </location>
</feature>
<feature type="signal peptide" evidence="2">
    <location>
        <begin position="1"/>
        <end position="18"/>
    </location>
</feature>
<dbReference type="Pfam" id="PF01828">
    <property type="entry name" value="Peptidase_A4"/>
    <property type="match status" value="1"/>
</dbReference>
<dbReference type="RefSeq" id="XP_056516969.1">
    <property type="nucleotide sequence ID" value="XM_056670596.1"/>
</dbReference>
<feature type="active site" description="Proton acceptor" evidence="1">
    <location>
        <position position="181"/>
    </location>
</feature>